<reference evidence="2" key="2">
    <citation type="submission" date="2020-05" db="UniProtKB">
        <authorList>
            <consortium name="EnsemblMetazoa"/>
        </authorList>
    </citation>
    <scope>IDENTIFICATION</scope>
    <source>
        <strain evidence="2">maculatus3</strain>
    </source>
</reference>
<dbReference type="GO" id="GO:0071203">
    <property type="term" value="C:WASH complex"/>
    <property type="evidence" value="ECO:0007669"/>
    <property type="project" value="InterPro"/>
</dbReference>
<dbReference type="InterPro" id="IPR028282">
    <property type="entry name" value="WASH-7_central"/>
</dbReference>
<protein>
    <recommendedName>
        <fullName evidence="1">WASH complex subunit 7 central domain-containing protein</fullName>
    </recommendedName>
</protein>
<dbReference type="EnsemblMetazoa" id="AMAM013248-RA">
    <property type="protein sequence ID" value="AMAM013248-PA"/>
    <property type="gene ID" value="AMAM013248"/>
</dbReference>
<dbReference type="VEuPathDB" id="VectorBase:AMAM013248"/>
<accession>A0A182STT4</accession>
<reference evidence="3" key="1">
    <citation type="submission" date="2013-09" db="EMBL/GenBank/DDBJ databases">
        <title>The Genome Sequence of Anopheles maculatus species B.</title>
        <authorList>
            <consortium name="The Broad Institute Genomics Platform"/>
            <person name="Neafsey D.E."/>
            <person name="Besansky N."/>
            <person name="Howell P."/>
            <person name="Walton C."/>
            <person name="Young S.K."/>
            <person name="Zeng Q."/>
            <person name="Gargeya S."/>
            <person name="Fitzgerald M."/>
            <person name="Haas B."/>
            <person name="Abouelleil A."/>
            <person name="Allen A.W."/>
            <person name="Alvarado L."/>
            <person name="Arachchi H.M."/>
            <person name="Berlin A.M."/>
            <person name="Chapman S.B."/>
            <person name="Gainer-Dewar J."/>
            <person name="Goldberg J."/>
            <person name="Griggs A."/>
            <person name="Gujja S."/>
            <person name="Hansen M."/>
            <person name="Howarth C."/>
            <person name="Imamovic A."/>
            <person name="Ireland A."/>
            <person name="Larimer J."/>
            <person name="McCowan C."/>
            <person name="Murphy C."/>
            <person name="Pearson M."/>
            <person name="Poon T.W."/>
            <person name="Priest M."/>
            <person name="Roberts A."/>
            <person name="Saif S."/>
            <person name="Shea T."/>
            <person name="Sisk P."/>
            <person name="Sykes S."/>
            <person name="Wortman J."/>
            <person name="Nusbaum C."/>
            <person name="Birren B."/>
        </authorList>
    </citation>
    <scope>NUCLEOTIDE SEQUENCE [LARGE SCALE GENOMIC DNA]</scope>
    <source>
        <strain evidence="3">maculatus3</strain>
    </source>
</reference>
<proteinExistence type="predicted"/>
<dbReference type="GO" id="GO:0005768">
    <property type="term" value="C:endosome"/>
    <property type="evidence" value="ECO:0007669"/>
    <property type="project" value="TreeGrafter"/>
</dbReference>
<dbReference type="PANTHER" id="PTHR31409">
    <property type="entry name" value="WASH COMPLEX SUBUNIT 4"/>
    <property type="match status" value="1"/>
</dbReference>
<sequence length="247" mass="27072">MRAIVDRKYGIRLVEDQLPRTTAEDRRGPRGHGQDDDVLALMEDFETFIGSYGYDLHGQLFIERQQAAAAASGGGGSGGGPSSSGVLNVVKIEHIANSIKRHGPGIISTVVNYAFQFLRQKLFTFSHFLYDEQIHSRLAADAKKLAAESSVSTGGTGPSTANVSSGGTGTTSYTYERALAFNRRIRNLGLSDDGETYVDLFRKLICQIGKPDGLKVLLTQSVYLIMWRASSCPKTLRKPRQYDIFLC</sequence>
<evidence type="ECO:0000259" key="1">
    <source>
        <dbReference type="Pfam" id="PF14744"/>
    </source>
</evidence>
<name>A0A182STT4_9DIPT</name>
<dbReference type="GO" id="GO:0016197">
    <property type="term" value="P:endosomal transport"/>
    <property type="evidence" value="ECO:0007669"/>
    <property type="project" value="TreeGrafter"/>
</dbReference>
<evidence type="ECO:0000313" key="2">
    <source>
        <dbReference type="EnsemblMetazoa" id="AMAM013248-PA"/>
    </source>
</evidence>
<organism evidence="2 3">
    <name type="scientific">Anopheles maculatus</name>
    <dbReference type="NCBI Taxonomy" id="74869"/>
    <lineage>
        <taxon>Eukaryota</taxon>
        <taxon>Metazoa</taxon>
        <taxon>Ecdysozoa</taxon>
        <taxon>Arthropoda</taxon>
        <taxon>Hexapoda</taxon>
        <taxon>Insecta</taxon>
        <taxon>Pterygota</taxon>
        <taxon>Neoptera</taxon>
        <taxon>Endopterygota</taxon>
        <taxon>Diptera</taxon>
        <taxon>Nematocera</taxon>
        <taxon>Culicoidea</taxon>
        <taxon>Culicidae</taxon>
        <taxon>Anophelinae</taxon>
        <taxon>Anopheles</taxon>
        <taxon>Anopheles maculatus group</taxon>
    </lineage>
</organism>
<keyword evidence="3" id="KW-1185">Reference proteome</keyword>
<dbReference type="GO" id="GO:0007032">
    <property type="term" value="P:endosome organization"/>
    <property type="evidence" value="ECO:0007669"/>
    <property type="project" value="TreeGrafter"/>
</dbReference>
<dbReference type="AlphaFoldDB" id="A0A182STT4"/>
<dbReference type="InterPro" id="IPR027307">
    <property type="entry name" value="WASH7"/>
</dbReference>
<feature type="domain" description="WASH complex subunit 7 central" evidence="1">
    <location>
        <begin position="1"/>
        <end position="210"/>
    </location>
</feature>
<evidence type="ECO:0000313" key="3">
    <source>
        <dbReference type="Proteomes" id="UP000075901"/>
    </source>
</evidence>
<dbReference type="Proteomes" id="UP000075901">
    <property type="component" value="Unassembled WGS sequence"/>
</dbReference>
<dbReference type="Pfam" id="PF14744">
    <property type="entry name" value="WASH-7_mid"/>
    <property type="match status" value="1"/>
</dbReference>
<dbReference type="PANTHER" id="PTHR31409:SF0">
    <property type="entry name" value="WASH COMPLEX SUBUNIT 4"/>
    <property type="match status" value="1"/>
</dbReference>